<dbReference type="EMBL" id="BAABJP010000044">
    <property type="protein sequence ID" value="GAA5170505.1"/>
    <property type="molecule type" value="Genomic_DNA"/>
</dbReference>
<proteinExistence type="inferred from homology"/>
<comment type="caution">
    <text evidence="3">The sequence shown here is derived from an EMBL/GenBank/DDBJ whole genome shotgun (WGS) entry which is preliminary data.</text>
</comment>
<protein>
    <submittedName>
        <fullName evidence="3">Aldolase</fullName>
    </submittedName>
</protein>
<dbReference type="InterPro" id="IPR013785">
    <property type="entry name" value="Aldolase_TIM"/>
</dbReference>
<gene>
    <name evidence="3" type="ORF">GCM10023321_67690</name>
</gene>
<evidence type="ECO:0000256" key="1">
    <source>
        <dbReference type="ARBA" id="ARBA00008679"/>
    </source>
</evidence>
<dbReference type="RefSeq" id="WP_185059975.1">
    <property type="nucleotide sequence ID" value="NZ_BAABJP010000044.1"/>
</dbReference>
<reference evidence="4" key="1">
    <citation type="journal article" date="2019" name="Int. J. Syst. Evol. Microbiol.">
        <title>The Global Catalogue of Microorganisms (GCM) 10K type strain sequencing project: providing services to taxonomists for standard genome sequencing and annotation.</title>
        <authorList>
            <consortium name="The Broad Institute Genomics Platform"/>
            <consortium name="The Broad Institute Genome Sequencing Center for Infectious Disease"/>
            <person name="Wu L."/>
            <person name="Ma J."/>
        </authorList>
    </citation>
    <scope>NUCLEOTIDE SEQUENCE [LARGE SCALE GENOMIC DNA]</scope>
    <source>
        <strain evidence="4">JCM 18303</strain>
    </source>
</reference>
<evidence type="ECO:0000256" key="2">
    <source>
        <dbReference type="ARBA" id="ARBA00023239"/>
    </source>
</evidence>
<dbReference type="Proteomes" id="UP001428817">
    <property type="component" value="Unassembled WGS sequence"/>
</dbReference>
<evidence type="ECO:0000313" key="4">
    <source>
        <dbReference type="Proteomes" id="UP001428817"/>
    </source>
</evidence>
<keyword evidence="2" id="KW-0456">Lyase</keyword>
<dbReference type="Pfam" id="PF01791">
    <property type="entry name" value="DeoC"/>
    <property type="match status" value="1"/>
</dbReference>
<sequence>MTTESATTGLDRIAGPDGVFAIVAMDQRNTLRRMFAAVEREATEEALGAVKADVIRALSPAASAVLLDPDIGVPAVRGAGALAGGTGLLIAAEPSSRGNHNGEPRAFRLPERDAAWVRDLGGHAVKFLVQLRPDRPKVAGEPDLVAEVLEVVERVVEDCRKVGLPSVVENVVYQLPGEDELTPAAKEDAIVESARLLDGIGPDLLKLEYPGSPAGCRRIAEAVRRPWAVLSAGVPFEEFSRVLRVSCDEGGAAGFIAGRALWKEAVGLDGPARAEFLDGTARRRLDDCLAAVSGRATPWTKAR</sequence>
<keyword evidence="4" id="KW-1185">Reference proteome</keyword>
<dbReference type="SUPFAM" id="SSF51569">
    <property type="entry name" value="Aldolase"/>
    <property type="match status" value="1"/>
</dbReference>
<organism evidence="3 4">
    <name type="scientific">Pseudonocardia eucalypti</name>
    <dbReference type="NCBI Taxonomy" id="648755"/>
    <lineage>
        <taxon>Bacteria</taxon>
        <taxon>Bacillati</taxon>
        <taxon>Actinomycetota</taxon>
        <taxon>Actinomycetes</taxon>
        <taxon>Pseudonocardiales</taxon>
        <taxon>Pseudonocardiaceae</taxon>
        <taxon>Pseudonocardia</taxon>
    </lineage>
</organism>
<name>A0ABP9R177_9PSEU</name>
<dbReference type="Gene3D" id="3.20.20.70">
    <property type="entry name" value="Aldolase class I"/>
    <property type="match status" value="1"/>
</dbReference>
<dbReference type="PANTHER" id="PTHR39340:SF1">
    <property type="entry name" value="SULFOFRUCTOSEPHOSPHATE ALDOLASE"/>
    <property type="match status" value="1"/>
</dbReference>
<accession>A0ABP9R177</accession>
<dbReference type="PANTHER" id="PTHR39340">
    <property type="entry name" value="SULFOFRUCTOSEPHOSPHATE ALDOLASE"/>
    <property type="match status" value="1"/>
</dbReference>
<dbReference type="InterPro" id="IPR050552">
    <property type="entry name" value="LacD_aldolase"/>
</dbReference>
<comment type="similarity">
    <text evidence="1">Belongs to the aldolase LacD family.</text>
</comment>
<dbReference type="InterPro" id="IPR002915">
    <property type="entry name" value="DeoC/FbaB/LacD_aldolase"/>
</dbReference>
<evidence type="ECO:0000313" key="3">
    <source>
        <dbReference type="EMBL" id="GAA5170505.1"/>
    </source>
</evidence>
<dbReference type="SMART" id="SM01133">
    <property type="entry name" value="DeoC"/>
    <property type="match status" value="1"/>
</dbReference>